<dbReference type="PANTHER" id="PTHR33021">
    <property type="entry name" value="BLUE COPPER PROTEIN"/>
    <property type="match status" value="1"/>
</dbReference>
<dbReference type="InterPro" id="IPR039391">
    <property type="entry name" value="Phytocyanin-like"/>
</dbReference>
<evidence type="ECO:0000259" key="4">
    <source>
        <dbReference type="PROSITE" id="PS51485"/>
    </source>
</evidence>
<dbReference type="InterPro" id="IPR003245">
    <property type="entry name" value="Phytocyanin_dom"/>
</dbReference>
<accession>A0AAW2NZP5</accession>
<evidence type="ECO:0000256" key="3">
    <source>
        <dbReference type="ARBA" id="ARBA00023180"/>
    </source>
</evidence>
<sequence length="159" mass="17442">MALSDSSTAAAHHRIGDAVDWSAAGTVDYTKWASSNHFQIGDGLDFKYNHQFHNVMEVSRQDFESCNSTSPILTYTTGHDSVKLTSGGHHYYLCGIPGHCAAGQKVDIFVRSQSDSCKPSTSPPHHHNHASSAPFVSFKPWRSAKLLDMFLLVAYAIFA</sequence>
<keyword evidence="2" id="KW-0186">Copper</keyword>
<feature type="domain" description="Phytocyanin" evidence="4">
    <location>
        <begin position="11"/>
        <end position="112"/>
    </location>
</feature>
<dbReference type="PANTHER" id="PTHR33021:SF339">
    <property type="entry name" value="OS07G0570600 PROTEIN"/>
    <property type="match status" value="1"/>
</dbReference>
<dbReference type="EMBL" id="JACGWK010000006">
    <property type="protein sequence ID" value="KAL0349085.1"/>
    <property type="molecule type" value="Genomic_DNA"/>
</dbReference>
<dbReference type="GO" id="GO:0046872">
    <property type="term" value="F:metal ion binding"/>
    <property type="evidence" value="ECO:0007669"/>
    <property type="project" value="UniProtKB-KW"/>
</dbReference>
<dbReference type="AlphaFoldDB" id="A0AAW2NZP5"/>
<keyword evidence="3" id="KW-0325">Glycoprotein</keyword>
<keyword evidence="1" id="KW-0479">Metal-binding</keyword>
<reference evidence="5" key="2">
    <citation type="journal article" date="2024" name="Plant">
        <title>Genomic evolution and insights into agronomic trait innovations of Sesamum species.</title>
        <authorList>
            <person name="Miao H."/>
            <person name="Wang L."/>
            <person name="Qu L."/>
            <person name="Liu H."/>
            <person name="Sun Y."/>
            <person name="Le M."/>
            <person name="Wang Q."/>
            <person name="Wei S."/>
            <person name="Zheng Y."/>
            <person name="Lin W."/>
            <person name="Duan Y."/>
            <person name="Cao H."/>
            <person name="Xiong S."/>
            <person name="Wang X."/>
            <person name="Wei L."/>
            <person name="Li C."/>
            <person name="Ma Q."/>
            <person name="Ju M."/>
            <person name="Zhao R."/>
            <person name="Li G."/>
            <person name="Mu C."/>
            <person name="Tian Q."/>
            <person name="Mei H."/>
            <person name="Zhang T."/>
            <person name="Gao T."/>
            <person name="Zhang H."/>
        </authorList>
    </citation>
    <scope>NUCLEOTIDE SEQUENCE</scope>
    <source>
        <strain evidence="5">G01</strain>
    </source>
</reference>
<reference evidence="5" key="1">
    <citation type="submission" date="2020-06" db="EMBL/GenBank/DDBJ databases">
        <authorList>
            <person name="Li T."/>
            <person name="Hu X."/>
            <person name="Zhang T."/>
            <person name="Song X."/>
            <person name="Zhang H."/>
            <person name="Dai N."/>
            <person name="Sheng W."/>
            <person name="Hou X."/>
            <person name="Wei L."/>
        </authorList>
    </citation>
    <scope>NUCLEOTIDE SEQUENCE</scope>
    <source>
        <strain evidence="5">G01</strain>
        <tissue evidence="5">Leaf</tissue>
    </source>
</reference>
<dbReference type="GO" id="GO:0005886">
    <property type="term" value="C:plasma membrane"/>
    <property type="evidence" value="ECO:0007669"/>
    <property type="project" value="TreeGrafter"/>
</dbReference>
<dbReference type="InterPro" id="IPR008972">
    <property type="entry name" value="Cupredoxin"/>
</dbReference>
<organism evidence="5">
    <name type="scientific">Sesamum angustifolium</name>
    <dbReference type="NCBI Taxonomy" id="2727405"/>
    <lineage>
        <taxon>Eukaryota</taxon>
        <taxon>Viridiplantae</taxon>
        <taxon>Streptophyta</taxon>
        <taxon>Embryophyta</taxon>
        <taxon>Tracheophyta</taxon>
        <taxon>Spermatophyta</taxon>
        <taxon>Magnoliopsida</taxon>
        <taxon>eudicotyledons</taxon>
        <taxon>Gunneridae</taxon>
        <taxon>Pentapetalae</taxon>
        <taxon>asterids</taxon>
        <taxon>lamiids</taxon>
        <taxon>Lamiales</taxon>
        <taxon>Pedaliaceae</taxon>
        <taxon>Sesamum</taxon>
    </lineage>
</organism>
<evidence type="ECO:0000313" key="5">
    <source>
        <dbReference type="EMBL" id="KAL0349085.1"/>
    </source>
</evidence>
<dbReference type="GO" id="GO:0009055">
    <property type="term" value="F:electron transfer activity"/>
    <property type="evidence" value="ECO:0007669"/>
    <property type="project" value="InterPro"/>
</dbReference>
<dbReference type="Pfam" id="PF02298">
    <property type="entry name" value="Cu_bind_like"/>
    <property type="match status" value="1"/>
</dbReference>
<proteinExistence type="predicted"/>
<protein>
    <submittedName>
        <fullName evidence="5">Mavicyanin</fullName>
    </submittedName>
</protein>
<gene>
    <name evidence="5" type="ORF">Sangu_1136300</name>
</gene>
<dbReference type="Gene3D" id="2.60.40.420">
    <property type="entry name" value="Cupredoxins - blue copper proteins"/>
    <property type="match status" value="1"/>
</dbReference>
<dbReference type="PROSITE" id="PS00196">
    <property type="entry name" value="COPPER_BLUE"/>
    <property type="match status" value="1"/>
</dbReference>
<evidence type="ECO:0000256" key="1">
    <source>
        <dbReference type="ARBA" id="ARBA00022723"/>
    </source>
</evidence>
<dbReference type="FunFam" id="2.60.40.420:FF:000003">
    <property type="entry name" value="Blue copper"/>
    <property type="match status" value="1"/>
</dbReference>
<dbReference type="InterPro" id="IPR028871">
    <property type="entry name" value="BlueCu_1_BS"/>
</dbReference>
<evidence type="ECO:0000256" key="2">
    <source>
        <dbReference type="ARBA" id="ARBA00023008"/>
    </source>
</evidence>
<dbReference type="PROSITE" id="PS51485">
    <property type="entry name" value="PHYTOCYANIN"/>
    <property type="match status" value="1"/>
</dbReference>
<dbReference type="SUPFAM" id="SSF49503">
    <property type="entry name" value="Cupredoxins"/>
    <property type="match status" value="1"/>
</dbReference>
<name>A0AAW2NZP5_9LAMI</name>
<comment type="caution">
    <text evidence="5">The sequence shown here is derived from an EMBL/GenBank/DDBJ whole genome shotgun (WGS) entry which is preliminary data.</text>
</comment>